<feature type="domain" description="Large ribosomal subunit protein bL25 L25" evidence="7">
    <location>
        <begin position="3"/>
        <end position="88"/>
    </location>
</feature>
<dbReference type="Pfam" id="PF01386">
    <property type="entry name" value="Ribosomal_L25p"/>
    <property type="match status" value="1"/>
</dbReference>
<dbReference type="InterPro" id="IPR011035">
    <property type="entry name" value="Ribosomal_bL25/Gln-tRNA_synth"/>
</dbReference>
<name>A0A1G1ZUR5_9BACT</name>
<dbReference type="PANTHER" id="PTHR33284">
    <property type="entry name" value="RIBOSOMAL PROTEIN L25/GLN-TRNA SYNTHETASE, ANTI-CODON-BINDING DOMAIN-CONTAINING PROTEIN"/>
    <property type="match status" value="1"/>
</dbReference>
<evidence type="ECO:0000256" key="5">
    <source>
        <dbReference type="HAMAP-Rule" id="MF_01334"/>
    </source>
</evidence>
<dbReference type="STRING" id="1798410.A3H63_03025"/>
<comment type="similarity">
    <text evidence="5">Belongs to the bacterial ribosomal protein bL25 family. CTC subfamily.</text>
</comment>
<keyword evidence="4 5" id="KW-0687">Ribonucleoprotein</keyword>
<keyword evidence="2 5" id="KW-0694">RNA-binding</keyword>
<evidence type="ECO:0000256" key="6">
    <source>
        <dbReference type="SAM" id="MobiDB-lite"/>
    </source>
</evidence>
<evidence type="ECO:0000313" key="9">
    <source>
        <dbReference type="EMBL" id="OGY68304.1"/>
    </source>
</evidence>
<dbReference type="InterPro" id="IPR020930">
    <property type="entry name" value="Ribosomal_uL5_bac-type"/>
</dbReference>
<dbReference type="Pfam" id="PF14693">
    <property type="entry name" value="Ribosomal_TL5_C"/>
    <property type="match status" value="1"/>
</dbReference>
<dbReference type="GO" id="GO:0006412">
    <property type="term" value="P:translation"/>
    <property type="evidence" value="ECO:0007669"/>
    <property type="project" value="UniProtKB-UniRule"/>
</dbReference>
<keyword evidence="1 5" id="KW-0699">rRNA-binding</keyword>
<dbReference type="HAMAP" id="MF_01334">
    <property type="entry name" value="Ribosomal_bL25_CTC"/>
    <property type="match status" value="1"/>
</dbReference>
<organism evidence="9 10">
    <name type="scientific">Candidatus Harrisonbacteria bacterium RIFCSPLOWO2_02_FULL_45_10c</name>
    <dbReference type="NCBI Taxonomy" id="1798410"/>
    <lineage>
        <taxon>Bacteria</taxon>
        <taxon>Candidatus Harrisoniibacteriota</taxon>
    </lineage>
</organism>
<accession>A0A1G1ZUR5</accession>
<gene>
    <name evidence="5" type="primary">rplY</name>
    <name evidence="5" type="synonym">ctc</name>
    <name evidence="9" type="ORF">A3H63_03025</name>
</gene>
<evidence type="ECO:0000313" key="10">
    <source>
        <dbReference type="Proteomes" id="UP000176284"/>
    </source>
</evidence>
<feature type="domain" description="Large ribosomal subunit protein bL25 beta" evidence="8">
    <location>
        <begin position="96"/>
        <end position="179"/>
    </location>
</feature>
<dbReference type="Proteomes" id="UP000176284">
    <property type="component" value="Unassembled WGS sequence"/>
</dbReference>
<dbReference type="GO" id="GO:0003735">
    <property type="term" value="F:structural constituent of ribosome"/>
    <property type="evidence" value="ECO:0007669"/>
    <property type="project" value="InterPro"/>
</dbReference>
<feature type="compositionally biased region" description="Basic and acidic residues" evidence="6">
    <location>
        <begin position="200"/>
        <end position="214"/>
    </location>
</feature>
<protein>
    <recommendedName>
        <fullName evidence="5">Large ribosomal subunit protein bL25</fullName>
    </recommendedName>
    <alternativeName>
        <fullName evidence="5">General stress protein CTC</fullName>
    </alternativeName>
</protein>
<dbReference type="Gene3D" id="2.40.240.10">
    <property type="entry name" value="Ribosomal Protein L25, Chain P"/>
    <property type="match status" value="1"/>
</dbReference>
<evidence type="ECO:0000259" key="8">
    <source>
        <dbReference type="Pfam" id="PF14693"/>
    </source>
</evidence>
<feature type="compositionally biased region" description="Low complexity" evidence="6">
    <location>
        <begin position="226"/>
        <end position="251"/>
    </location>
</feature>
<dbReference type="AlphaFoldDB" id="A0A1G1ZUR5"/>
<dbReference type="GO" id="GO:0008097">
    <property type="term" value="F:5S rRNA binding"/>
    <property type="evidence" value="ECO:0007669"/>
    <property type="project" value="InterPro"/>
</dbReference>
<comment type="function">
    <text evidence="5">This is one of the proteins that binds to the 5S RNA in the ribosome where it forms part of the central protuberance.</text>
</comment>
<comment type="subunit">
    <text evidence="5">Part of the 50S ribosomal subunit; part of the 5S rRNA/L5/L18/L25 subcomplex. Contacts the 5S rRNA. Binds to the 5S rRNA independently of L5 and L18.</text>
</comment>
<sequence length="251" mass="27115">MELQVQKREKLGRGVKALRKQGLVPAELYGKGLENFHVSVPAKEFKKVYKESGENTVVQVVMDKKKYPVLIQDVSYAPVSGDVTSVDFYQVRMDEKLKVGVPVEFVGISLAVKEKNGLLVKALQEVQVEALPADIPHDFKVDLSKISDIGQSIYVKDLEVPANVRVLVNPETVVVTVTAKVTEEEELAMQQAAAAGVEGVKVETEEKKAEREAAKAVTGEAATPGATPDAKVAPTKAAPAKATPTKETPKK</sequence>
<evidence type="ECO:0000259" key="7">
    <source>
        <dbReference type="Pfam" id="PF01386"/>
    </source>
</evidence>
<dbReference type="InterPro" id="IPR020057">
    <property type="entry name" value="Ribosomal_bL25_b-dom"/>
</dbReference>
<feature type="region of interest" description="Disordered" evidence="6">
    <location>
        <begin position="200"/>
        <end position="251"/>
    </location>
</feature>
<proteinExistence type="inferred from homology"/>
<evidence type="ECO:0000256" key="4">
    <source>
        <dbReference type="ARBA" id="ARBA00023274"/>
    </source>
</evidence>
<evidence type="ECO:0000256" key="3">
    <source>
        <dbReference type="ARBA" id="ARBA00022980"/>
    </source>
</evidence>
<dbReference type="InterPro" id="IPR037121">
    <property type="entry name" value="Ribosomal_bL25_C"/>
</dbReference>
<dbReference type="NCBIfam" id="TIGR00731">
    <property type="entry name" value="bL25_bact_ctc"/>
    <property type="match status" value="1"/>
</dbReference>
<dbReference type="GO" id="GO:0022625">
    <property type="term" value="C:cytosolic large ribosomal subunit"/>
    <property type="evidence" value="ECO:0007669"/>
    <property type="project" value="TreeGrafter"/>
</dbReference>
<dbReference type="EMBL" id="MHJM01000003">
    <property type="protein sequence ID" value="OGY68304.1"/>
    <property type="molecule type" value="Genomic_DNA"/>
</dbReference>
<keyword evidence="3 5" id="KW-0689">Ribosomal protein</keyword>
<dbReference type="PANTHER" id="PTHR33284:SF1">
    <property type="entry name" value="RIBOSOMAL PROTEIN L25_GLN-TRNA SYNTHETASE, ANTI-CODON-BINDING DOMAIN-CONTAINING PROTEIN"/>
    <property type="match status" value="1"/>
</dbReference>
<dbReference type="InterPro" id="IPR029751">
    <property type="entry name" value="Ribosomal_L25_dom"/>
</dbReference>
<dbReference type="CDD" id="cd00495">
    <property type="entry name" value="Ribosomal_L25_TL5_CTC"/>
    <property type="match status" value="1"/>
</dbReference>
<dbReference type="InterPro" id="IPR020056">
    <property type="entry name" value="Rbsml_bL25/Gln-tRNA_synth_N"/>
</dbReference>
<comment type="caution">
    <text evidence="9">The sequence shown here is derived from an EMBL/GenBank/DDBJ whole genome shotgun (WGS) entry which is preliminary data.</text>
</comment>
<evidence type="ECO:0000256" key="1">
    <source>
        <dbReference type="ARBA" id="ARBA00022730"/>
    </source>
</evidence>
<evidence type="ECO:0000256" key="2">
    <source>
        <dbReference type="ARBA" id="ARBA00022884"/>
    </source>
</evidence>
<dbReference type="SUPFAM" id="SSF50715">
    <property type="entry name" value="Ribosomal protein L25-like"/>
    <property type="match status" value="1"/>
</dbReference>
<reference evidence="9 10" key="1">
    <citation type="journal article" date="2016" name="Nat. Commun.">
        <title>Thousands of microbial genomes shed light on interconnected biogeochemical processes in an aquifer system.</title>
        <authorList>
            <person name="Anantharaman K."/>
            <person name="Brown C.T."/>
            <person name="Hug L.A."/>
            <person name="Sharon I."/>
            <person name="Castelle C.J."/>
            <person name="Probst A.J."/>
            <person name="Thomas B.C."/>
            <person name="Singh A."/>
            <person name="Wilkins M.J."/>
            <person name="Karaoz U."/>
            <person name="Brodie E.L."/>
            <person name="Williams K.H."/>
            <person name="Hubbard S.S."/>
            <person name="Banfield J.F."/>
        </authorList>
    </citation>
    <scope>NUCLEOTIDE SEQUENCE [LARGE SCALE GENOMIC DNA]</scope>
</reference>
<dbReference type="InterPro" id="IPR001021">
    <property type="entry name" value="Ribosomal_bL25_long"/>
</dbReference>
<dbReference type="Gene3D" id="2.170.120.20">
    <property type="entry name" value="Ribosomal protein L25, beta domain"/>
    <property type="match status" value="1"/>
</dbReference>